<accession>A0A268NW61</accession>
<proteinExistence type="predicted"/>
<organism evidence="1 2">
    <name type="scientific">Shouchella clausii</name>
    <name type="common">Alkalihalobacillus clausii</name>
    <dbReference type="NCBI Taxonomy" id="79880"/>
    <lineage>
        <taxon>Bacteria</taxon>
        <taxon>Bacillati</taxon>
        <taxon>Bacillota</taxon>
        <taxon>Bacilli</taxon>
        <taxon>Bacillales</taxon>
        <taxon>Bacillaceae</taxon>
        <taxon>Shouchella</taxon>
    </lineage>
</organism>
<comment type="caution">
    <text evidence="1">The sequence shown here is derived from an EMBL/GenBank/DDBJ whole genome shotgun (WGS) entry which is preliminary data.</text>
</comment>
<dbReference type="RefSeq" id="WP_095327011.1">
    <property type="nucleotide sequence ID" value="NZ_NPCC01000029.1"/>
</dbReference>
<dbReference type="Proteomes" id="UP000216207">
    <property type="component" value="Unassembled WGS sequence"/>
</dbReference>
<dbReference type="Gene3D" id="3.60.15.10">
    <property type="entry name" value="Ribonuclease Z/Hydroxyacylglutathione hydrolase-like"/>
    <property type="match status" value="1"/>
</dbReference>
<evidence type="ECO:0000313" key="1">
    <source>
        <dbReference type="EMBL" id="PAE87767.1"/>
    </source>
</evidence>
<evidence type="ECO:0008006" key="3">
    <source>
        <dbReference type="Google" id="ProtNLM"/>
    </source>
</evidence>
<dbReference type="EMBL" id="NPCC01000029">
    <property type="protein sequence ID" value="PAE87767.1"/>
    <property type="molecule type" value="Genomic_DNA"/>
</dbReference>
<gene>
    <name evidence="1" type="ORF">CHH72_16695</name>
</gene>
<dbReference type="AlphaFoldDB" id="A0A268NW61"/>
<dbReference type="InterPro" id="IPR036866">
    <property type="entry name" value="RibonucZ/Hydroxyglut_hydro"/>
</dbReference>
<name>A0A268NW61_SHOCL</name>
<dbReference type="SUPFAM" id="SSF56281">
    <property type="entry name" value="Metallo-hydrolase/oxidoreductase"/>
    <property type="match status" value="1"/>
</dbReference>
<evidence type="ECO:0000313" key="2">
    <source>
        <dbReference type="Proteomes" id="UP000216207"/>
    </source>
</evidence>
<sequence>MSFAFINNPTYENEELKSVYNKWRQRQFGKRIPVHVFGSGSEGNSVYLKPYRTLIDLGLTYKVYQEYKPTFFLDVDYIILTHHHGDHLNPATLNRVLQNYPHIRIIMSDFMWNMITSDDFKPEYEKRKKGERVPFGHDPVFRTDESGHRIKKQSKWAQSFLKYKSKFRIAAPEMLKTHDGKAFLFEPLTVKHGDIVNIAVQISDPELEFEFLYASDLDNLGGERAFTDCYGNTQHVTGLNQNRRYTCMFLEANYDETLLQDWYNNLSEDDPEYRGKKARADGNLRHISEQEASAYIEQHLDENGLFVPLHASKTFGTLHQS</sequence>
<protein>
    <recommendedName>
        <fullName evidence="3">MBL fold metallo-hydrolase</fullName>
    </recommendedName>
</protein>
<reference evidence="1 2" key="1">
    <citation type="submission" date="2017-07" db="EMBL/GenBank/DDBJ databases">
        <title>Isolation and whole genome analysis of endospore-forming bacteria from heroin.</title>
        <authorList>
            <person name="Kalinowski J."/>
            <person name="Ahrens B."/>
            <person name="Al-Dilaimi A."/>
            <person name="Winkler A."/>
            <person name="Wibberg D."/>
            <person name="Schleenbecker U."/>
            <person name="Ruckert C."/>
            <person name="Wolfel R."/>
            <person name="Grass G."/>
        </authorList>
    </citation>
    <scope>NUCLEOTIDE SEQUENCE [LARGE SCALE GENOMIC DNA]</scope>
    <source>
        <strain evidence="1 2">7539</strain>
    </source>
</reference>